<evidence type="ECO:0000313" key="14">
    <source>
        <dbReference type="Proteomes" id="UP000307510"/>
    </source>
</evidence>
<evidence type="ECO:0000256" key="3">
    <source>
        <dbReference type="ARBA" id="ARBA00022475"/>
    </source>
</evidence>
<evidence type="ECO:0000256" key="2">
    <source>
        <dbReference type="ARBA" id="ARBA00021549"/>
    </source>
</evidence>
<dbReference type="InterPro" id="IPR022346">
    <property type="entry name" value="T2SS_GspH"/>
</dbReference>
<protein>
    <recommendedName>
        <fullName evidence="2">Type II secretion system protein H</fullName>
    </recommendedName>
    <alternativeName>
        <fullName evidence="10">General secretion pathway protein H</fullName>
    </alternativeName>
</protein>
<keyword evidence="6 11" id="KW-0812">Transmembrane</keyword>
<keyword evidence="8 11" id="KW-0472">Membrane</keyword>
<evidence type="ECO:0000256" key="10">
    <source>
        <dbReference type="ARBA" id="ARBA00030775"/>
    </source>
</evidence>
<reference evidence="14" key="2">
    <citation type="submission" date="2019-06" db="EMBL/GenBank/DDBJ databases">
        <title>AzeR, a transcriptional regulator that responds to azelaic acid in Pseudomonas nitroreducens.</title>
        <authorList>
            <person name="Bez C."/>
            <person name="Javvadi S.G."/>
            <person name="Bertani I."/>
            <person name="Devescovi G."/>
            <person name="Studholme D.J."/>
            <person name="Geller A."/>
            <person name="Levy A."/>
            <person name="Venturi V."/>
        </authorList>
    </citation>
    <scope>NUCLEOTIDE SEQUENCE [LARGE SCALE GENOMIC DNA]</scope>
    <source>
        <strain evidence="14">DSM 9128</strain>
    </source>
</reference>
<dbReference type="InterPro" id="IPR045584">
    <property type="entry name" value="Pilin-like"/>
</dbReference>
<dbReference type="Proteomes" id="UP000307510">
    <property type="component" value="Unassembled WGS sequence"/>
</dbReference>
<keyword evidence="3" id="KW-1003">Cell membrane</keyword>
<evidence type="ECO:0000256" key="8">
    <source>
        <dbReference type="ARBA" id="ARBA00023136"/>
    </source>
</evidence>
<evidence type="ECO:0000256" key="7">
    <source>
        <dbReference type="ARBA" id="ARBA00022989"/>
    </source>
</evidence>
<keyword evidence="7 11" id="KW-1133">Transmembrane helix</keyword>
<dbReference type="GO" id="GO:0015627">
    <property type="term" value="C:type II protein secretion system complex"/>
    <property type="evidence" value="ECO:0007669"/>
    <property type="project" value="InterPro"/>
</dbReference>
<reference evidence="13 14" key="1">
    <citation type="submission" date="2019-05" db="EMBL/GenBank/DDBJ databases">
        <authorList>
            <person name="Moore K."/>
            <person name="O'Neill P."/>
            <person name="Farbos A."/>
            <person name="Studholme D.J."/>
        </authorList>
    </citation>
    <scope>NUCLEOTIDE SEQUENCE [LARGE SCALE GENOMIC DNA]</scope>
    <source>
        <strain evidence="13 14">DSM 9128</strain>
    </source>
</reference>
<dbReference type="NCBIfam" id="TIGR02532">
    <property type="entry name" value="IV_pilin_GFxxxE"/>
    <property type="match status" value="1"/>
</dbReference>
<evidence type="ECO:0000256" key="1">
    <source>
        <dbReference type="ARBA" id="ARBA00004377"/>
    </source>
</evidence>
<dbReference type="Gene3D" id="3.55.40.10">
    <property type="entry name" value="minor pseudopilin epsh domain"/>
    <property type="match status" value="1"/>
</dbReference>
<comment type="caution">
    <text evidence="13">The sequence shown here is derived from an EMBL/GenBank/DDBJ whole genome shotgun (WGS) entry which is preliminary data.</text>
</comment>
<organism evidence="13 14">
    <name type="scientific">Pseudomonas nitroreducens</name>
    <dbReference type="NCBI Taxonomy" id="46680"/>
    <lineage>
        <taxon>Bacteria</taxon>
        <taxon>Pseudomonadati</taxon>
        <taxon>Pseudomonadota</taxon>
        <taxon>Gammaproteobacteria</taxon>
        <taxon>Pseudomonadales</taxon>
        <taxon>Pseudomonadaceae</taxon>
        <taxon>Pseudomonas</taxon>
    </lineage>
</organism>
<dbReference type="RefSeq" id="WP_138216187.1">
    <property type="nucleotide sequence ID" value="NZ_VASG01000007.1"/>
</dbReference>
<feature type="transmembrane region" description="Helical" evidence="11">
    <location>
        <begin position="12"/>
        <end position="32"/>
    </location>
</feature>
<dbReference type="GO" id="GO:0015628">
    <property type="term" value="P:protein secretion by the type II secretion system"/>
    <property type="evidence" value="ECO:0007669"/>
    <property type="project" value="InterPro"/>
</dbReference>
<gene>
    <name evidence="13" type="ORF">FEA48_24920</name>
</gene>
<comment type="subcellular location">
    <subcellularLocation>
        <location evidence="1">Cell inner membrane</location>
        <topology evidence="1">Single-pass membrane protein</topology>
    </subcellularLocation>
</comment>
<comment type="similarity">
    <text evidence="9">Belongs to the GSP H family.</text>
</comment>
<evidence type="ECO:0000256" key="11">
    <source>
        <dbReference type="SAM" id="Phobius"/>
    </source>
</evidence>
<keyword evidence="4" id="KW-0488">Methylation</keyword>
<feature type="domain" description="General secretion pathway GspH" evidence="12">
    <location>
        <begin position="48"/>
        <end position="153"/>
    </location>
</feature>
<evidence type="ECO:0000256" key="9">
    <source>
        <dbReference type="ARBA" id="ARBA00025772"/>
    </source>
</evidence>
<name>A0A5R8ZZL8_PSENT</name>
<evidence type="ECO:0000259" key="12">
    <source>
        <dbReference type="Pfam" id="PF12019"/>
    </source>
</evidence>
<sequence length="166" mass="16744">MKAINRRPASGFTLLELMVTLAVLAILIGIAVPSLSDATLAGKLASSANDLVAGVAMGRSEAIKRNTVTSMCVSTNGTSCGSGGWEQGWIVISGSTVIQKHPAAPTGFKVTSSVAKIDFQPSGVGNTQASVTVCRSAPTAGAQERVVNVSATGRAYVSKTATGSCS</sequence>
<accession>A0A5R8ZZL8</accession>
<dbReference type="Pfam" id="PF12019">
    <property type="entry name" value="GspH"/>
    <property type="match status" value="1"/>
</dbReference>
<dbReference type="PROSITE" id="PS00409">
    <property type="entry name" value="PROKAR_NTER_METHYL"/>
    <property type="match status" value="1"/>
</dbReference>
<dbReference type="InterPro" id="IPR012902">
    <property type="entry name" value="N_methyl_site"/>
</dbReference>
<proteinExistence type="inferred from homology"/>
<evidence type="ECO:0000313" key="13">
    <source>
        <dbReference type="EMBL" id="TLP71067.1"/>
    </source>
</evidence>
<dbReference type="GO" id="GO:0005886">
    <property type="term" value="C:plasma membrane"/>
    <property type="evidence" value="ECO:0007669"/>
    <property type="project" value="UniProtKB-SubCell"/>
</dbReference>
<evidence type="ECO:0000256" key="4">
    <source>
        <dbReference type="ARBA" id="ARBA00022481"/>
    </source>
</evidence>
<dbReference type="Pfam" id="PF07963">
    <property type="entry name" value="N_methyl"/>
    <property type="match status" value="1"/>
</dbReference>
<dbReference type="SUPFAM" id="SSF54523">
    <property type="entry name" value="Pili subunits"/>
    <property type="match status" value="1"/>
</dbReference>
<evidence type="ECO:0000256" key="6">
    <source>
        <dbReference type="ARBA" id="ARBA00022692"/>
    </source>
</evidence>
<dbReference type="EMBL" id="VASG01000007">
    <property type="protein sequence ID" value="TLP71067.1"/>
    <property type="molecule type" value="Genomic_DNA"/>
</dbReference>
<dbReference type="AlphaFoldDB" id="A0A5R8ZZL8"/>
<evidence type="ECO:0000256" key="5">
    <source>
        <dbReference type="ARBA" id="ARBA00022519"/>
    </source>
</evidence>
<keyword evidence="5" id="KW-0997">Cell inner membrane</keyword>